<reference evidence="14" key="1">
    <citation type="submission" date="2022-11" db="UniProtKB">
        <authorList>
            <consortium name="WormBaseParasite"/>
        </authorList>
    </citation>
    <scope>IDENTIFICATION</scope>
</reference>
<dbReference type="InterPro" id="IPR023803">
    <property type="entry name" value="Ribosomal_bS16_dom_sf"/>
</dbReference>
<dbReference type="InterPro" id="IPR038765">
    <property type="entry name" value="Papain-like_cys_pep_sf"/>
</dbReference>
<keyword evidence="6" id="KW-0689">Ribosomal protein</keyword>
<feature type="compositionally biased region" description="Basic and acidic residues" evidence="11">
    <location>
        <begin position="311"/>
        <end position="325"/>
    </location>
</feature>
<organism evidence="13 14">
    <name type="scientific">Meloidogyne floridensis</name>
    <dbReference type="NCBI Taxonomy" id="298350"/>
    <lineage>
        <taxon>Eukaryota</taxon>
        <taxon>Metazoa</taxon>
        <taxon>Ecdysozoa</taxon>
        <taxon>Nematoda</taxon>
        <taxon>Chromadorea</taxon>
        <taxon>Rhabditida</taxon>
        <taxon>Tylenchina</taxon>
        <taxon>Tylenchomorpha</taxon>
        <taxon>Tylenchoidea</taxon>
        <taxon>Meloidogynidae</taxon>
        <taxon>Meloidogyninae</taxon>
        <taxon>Meloidogyne</taxon>
    </lineage>
</organism>
<dbReference type="GO" id="GO:0008234">
    <property type="term" value="F:cysteine-type peptidase activity"/>
    <property type="evidence" value="ECO:0007669"/>
    <property type="project" value="InterPro"/>
</dbReference>
<dbReference type="Gene3D" id="3.30.1320.10">
    <property type="match status" value="1"/>
</dbReference>
<evidence type="ECO:0000256" key="7">
    <source>
        <dbReference type="ARBA" id="ARBA00023128"/>
    </source>
</evidence>
<evidence type="ECO:0000256" key="11">
    <source>
        <dbReference type="SAM" id="MobiDB-lite"/>
    </source>
</evidence>
<evidence type="ECO:0000259" key="12">
    <source>
        <dbReference type="PROSITE" id="PS50600"/>
    </source>
</evidence>
<dbReference type="SUPFAM" id="SSF54001">
    <property type="entry name" value="Cysteine proteinases"/>
    <property type="match status" value="1"/>
</dbReference>
<evidence type="ECO:0000256" key="8">
    <source>
        <dbReference type="ARBA" id="ARBA00023274"/>
    </source>
</evidence>
<evidence type="ECO:0000256" key="4">
    <source>
        <dbReference type="ARBA" id="ARBA00022670"/>
    </source>
</evidence>
<feature type="region of interest" description="Disordered" evidence="11">
    <location>
        <begin position="311"/>
        <end position="332"/>
    </location>
</feature>
<evidence type="ECO:0000256" key="5">
    <source>
        <dbReference type="ARBA" id="ARBA00022801"/>
    </source>
</evidence>
<sequence length="332" mass="38684">MRFFSYEDIDIHDEDVISLRGHGWLTDNIVNFAIIYLANKYFKEEQLIKYENDQIDTLLNNIGVNPDKWNLFIYNDSNNPNQVYSGTHWSLILFNPNQKNFLLFDPARGFENCEDVSEPVYSFVSKMTNHLNITSNQPIRRYTQTPFMEISGDCGIYIIEYSKIIFKHISGDYKVDQDLNFKFDGYLREGMRQLVNPATFGRPYIYLANFGCSNRPVYHIAVYPDKALGEHYRGNMIENLGTFDPIPNDRNEKLVSLKFDRLKYWLGVRNAEVSVPLLELLGLSGLFPLHPNTFVRARAYRRLMYKSLEKAKEGKDDKGDEKASQNEEQTSN</sequence>
<keyword evidence="8" id="KW-0687">Ribonucleoprotein</keyword>
<comment type="subcellular location">
    <subcellularLocation>
        <location evidence="1">Mitochondrion</location>
    </subcellularLocation>
</comment>
<dbReference type="GO" id="GO:0005763">
    <property type="term" value="C:mitochondrial small ribosomal subunit"/>
    <property type="evidence" value="ECO:0007669"/>
    <property type="project" value="TreeGrafter"/>
</dbReference>
<feature type="domain" description="Ubiquitin-like protease family profile" evidence="12">
    <location>
        <begin position="9"/>
        <end position="165"/>
    </location>
</feature>
<keyword evidence="5" id="KW-0378">Hydrolase</keyword>
<dbReference type="PANTHER" id="PTHR12919">
    <property type="entry name" value="30S RIBOSOMAL PROTEIN S16"/>
    <property type="match status" value="1"/>
</dbReference>
<dbReference type="AlphaFoldDB" id="A0A915NY86"/>
<keyword evidence="13" id="KW-1185">Reference proteome</keyword>
<dbReference type="WBParaSite" id="scf7180000422588.g9249">
    <property type="protein sequence ID" value="scf7180000422588.g9249"/>
    <property type="gene ID" value="scf7180000422588.g9249"/>
</dbReference>
<dbReference type="Proteomes" id="UP000887560">
    <property type="component" value="Unplaced"/>
</dbReference>
<dbReference type="Pfam" id="PF02902">
    <property type="entry name" value="Peptidase_C48"/>
    <property type="match status" value="1"/>
</dbReference>
<keyword evidence="7" id="KW-0496">Mitochondrion</keyword>
<evidence type="ECO:0000256" key="10">
    <source>
        <dbReference type="ARBA" id="ARBA00035438"/>
    </source>
</evidence>
<evidence type="ECO:0000256" key="1">
    <source>
        <dbReference type="ARBA" id="ARBA00004173"/>
    </source>
</evidence>
<evidence type="ECO:0000256" key="2">
    <source>
        <dbReference type="ARBA" id="ARBA00005234"/>
    </source>
</evidence>
<evidence type="ECO:0000313" key="13">
    <source>
        <dbReference type="Proteomes" id="UP000887560"/>
    </source>
</evidence>
<dbReference type="Gene3D" id="3.40.395.10">
    <property type="entry name" value="Adenoviral Proteinase, Chain A"/>
    <property type="match status" value="1"/>
</dbReference>
<dbReference type="InterPro" id="IPR003653">
    <property type="entry name" value="Peptidase_C48_C"/>
</dbReference>
<dbReference type="PROSITE" id="PS50600">
    <property type="entry name" value="ULP_PROTEASE"/>
    <property type="match status" value="1"/>
</dbReference>
<dbReference type="InterPro" id="IPR000307">
    <property type="entry name" value="Ribosomal_bS16"/>
</dbReference>
<dbReference type="PANTHER" id="PTHR12919:SF20">
    <property type="entry name" value="SMALL RIBOSOMAL SUBUNIT PROTEIN BS16M"/>
    <property type="match status" value="1"/>
</dbReference>
<proteinExistence type="inferred from homology"/>
<accession>A0A915NY86</accession>
<name>A0A915NY86_9BILA</name>
<dbReference type="GO" id="GO:0005743">
    <property type="term" value="C:mitochondrial inner membrane"/>
    <property type="evidence" value="ECO:0007669"/>
    <property type="project" value="UniProtKB-ARBA"/>
</dbReference>
<dbReference type="FunFam" id="3.30.1320.10:FF:000004">
    <property type="entry name" value="28S ribosomal protein S16, mitochondrial"/>
    <property type="match status" value="1"/>
</dbReference>
<evidence type="ECO:0000256" key="3">
    <source>
        <dbReference type="ARBA" id="ARBA00006668"/>
    </source>
</evidence>
<dbReference type="GO" id="GO:0032543">
    <property type="term" value="P:mitochondrial translation"/>
    <property type="evidence" value="ECO:0007669"/>
    <property type="project" value="TreeGrafter"/>
</dbReference>
<evidence type="ECO:0000256" key="9">
    <source>
        <dbReference type="ARBA" id="ARBA00035263"/>
    </source>
</evidence>
<evidence type="ECO:0000313" key="14">
    <source>
        <dbReference type="WBParaSite" id="scf7180000422588.g9249"/>
    </source>
</evidence>
<dbReference type="GO" id="GO:0003735">
    <property type="term" value="F:structural constituent of ribosome"/>
    <property type="evidence" value="ECO:0007669"/>
    <property type="project" value="InterPro"/>
</dbReference>
<dbReference type="Pfam" id="PF00886">
    <property type="entry name" value="Ribosomal_S16"/>
    <property type="match status" value="1"/>
</dbReference>
<dbReference type="SUPFAM" id="SSF54565">
    <property type="entry name" value="Ribosomal protein S16"/>
    <property type="match status" value="1"/>
</dbReference>
<protein>
    <recommendedName>
        <fullName evidence="9">Small ribosomal subunit protein bS16m</fullName>
    </recommendedName>
    <alternativeName>
        <fullName evidence="10">28S ribosomal protein S16, mitochondrial</fullName>
    </alternativeName>
</protein>
<evidence type="ECO:0000256" key="6">
    <source>
        <dbReference type="ARBA" id="ARBA00022980"/>
    </source>
</evidence>
<keyword evidence="4" id="KW-0645">Protease</keyword>
<dbReference type="GO" id="GO:0006508">
    <property type="term" value="P:proteolysis"/>
    <property type="evidence" value="ECO:0007669"/>
    <property type="project" value="UniProtKB-KW"/>
</dbReference>
<comment type="similarity">
    <text evidence="2">Belongs to the peptidase C48 family.</text>
</comment>
<comment type="similarity">
    <text evidence="3">Belongs to the bacterial ribosomal protein bS16 family.</text>
</comment>